<evidence type="ECO:0000256" key="2">
    <source>
        <dbReference type="ARBA" id="ARBA00005025"/>
    </source>
</evidence>
<keyword evidence="10 11" id="KW-0100">Branched-chain amino acid biosynthesis</keyword>
<reference evidence="15 16" key="1">
    <citation type="submission" date="2024-03" db="EMBL/GenBank/DDBJ databases">
        <title>Ignisphaera cupida sp. nov., a hyperthermophilic hydrolytic archaeon from a hot spring of Kamchatka, and proposal of Ignisphaeraceae fam. nov.</title>
        <authorList>
            <person name="Podosokorskaya O.A."/>
            <person name="Elcheninov A.G."/>
            <person name="Maltseva A.I."/>
            <person name="Zayulina K.S."/>
            <person name="Novikov A."/>
            <person name="Merkel A.Y."/>
        </authorList>
    </citation>
    <scope>NUCLEOTIDE SEQUENCE [LARGE SCALE GENOMIC DNA]</scope>
    <source>
        <strain evidence="15 16">38H-sp</strain>
    </source>
</reference>
<comment type="cofactor">
    <cofactor evidence="11">
        <name>Mg(2+)</name>
        <dbReference type="ChEBI" id="CHEBI:18420"/>
    </cofactor>
    <text evidence="11">Binds 1 Mg(2+) ion per subunit.</text>
</comment>
<evidence type="ECO:0000256" key="4">
    <source>
        <dbReference type="ARBA" id="ARBA00013145"/>
    </source>
</evidence>
<dbReference type="InterPro" id="IPR045229">
    <property type="entry name" value="TPP_enz"/>
</dbReference>
<evidence type="ECO:0000256" key="5">
    <source>
        <dbReference type="ARBA" id="ARBA00022605"/>
    </source>
</evidence>
<evidence type="ECO:0000256" key="9">
    <source>
        <dbReference type="ARBA" id="ARBA00023052"/>
    </source>
</evidence>
<evidence type="ECO:0000256" key="6">
    <source>
        <dbReference type="ARBA" id="ARBA00022679"/>
    </source>
</evidence>
<organism evidence="15 16">
    <name type="scientific">Rarispira pelagica</name>
    <dbReference type="NCBI Taxonomy" id="3141764"/>
    <lineage>
        <taxon>Bacteria</taxon>
        <taxon>Pseudomonadati</taxon>
        <taxon>Spirochaetota</taxon>
        <taxon>Spirochaetia</taxon>
        <taxon>Winmispirales</taxon>
        <taxon>Winmispiraceae</taxon>
        <taxon>Rarispira</taxon>
    </lineage>
</organism>
<evidence type="ECO:0000313" key="15">
    <source>
        <dbReference type="EMBL" id="MEM5948433.1"/>
    </source>
</evidence>
<dbReference type="NCBIfam" id="TIGR00118">
    <property type="entry name" value="acolac_lg"/>
    <property type="match status" value="1"/>
</dbReference>
<keyword evidence="5 11" id="KW-0028">Amino-acid biosynthesis</keyword>
<dbReference type="CDD" id="cd02015">
    <property type="entry name" value="TPP_AHAS"/>
    <property type="match status" value="1"/>
</dbReference>
<feature type="domain" description="Thiamine pyrophosphate enzyme TPP-binding" evidence="13">
    <location>
        <begin position="385"/>
        <end position="533"/>
    </location>
</feature>
<sequence>MVTQQKTGAEVIIDLIQQHGVEHIFGIPGGAAIPLYDALVDSSIKFILARHEQGATHMADGYARASGKPSVALVTSGPGATNTVTGILTAQMDSVPVIVISGQQTRGNLGLDAFQEADVSGITYPVVKHSYLIKNPNDIPRIVKEAFHLATTGRPGPVVIDVPKDVSSSSIEPNYNEELHLAGYSVPGEGDLDKIEEAARLIEKASRPVLLVGQGAIISGAEKAVKFLAEKLQIPVTTTLLGKGAFPETHELSLGMLGMHGTAYANMAVDNCDLIVSIGSRWDDRITGDVSKFCVDAKKIHIDIDPSEINKIIQVDVGIVGDAKHVVEALAGLANKGDTSTWLRQINRWKRQYPLKYKKEGKLKAQHVIEELYKLTEGKAIVATDVGQHQMWAAQFYKVDSPRNWLSSGGAGTMGYGLPAAIGAQFARPNDTVVAIVGDGGFQMTLAELATAAVNKLPIKVIIINNKYLGMVRQWQHLFYDNRLSGVDLEGNPDFVKLAQSYGCKAFRLKRSGDIKRVLKSALEYNDGPCVIDAQVEKEENVFPMIPAGAALSEMILSPPKKRLKKPVGST</sequence>
<keyword evidence="9 11" id="KW-0786">Thiamine pyrophosphate</keyword>
<accession>A0ABU9UCP2</accession>
<keyword evidence="7 11" id="KW-0479">Metal-binding</keyword>
<proteinExistence type="inferred from homology"/>
<dbReference type="EC" id="2.2.1.6" evidence="4 11"/>
<evidence type="ECO:0000256" key="8">
    <source>
        <dbReference type="ARBA" id="ARBA00022842"/>
    </source>
</evidence>
<evidence type="ECO:0000256" key="10">
    <source>
        <dbReference type="ARBA" id="ARBA00023304"/>
    </source>
</evidence>
<dbReference type="PANTHER" id="PTHR18968:SF13">
    <property type="entry name" value="ACETOLACTATE SYNTHASE CATALYTIC SUBUNIT, MITOCHONDRIAL"/>
    <property type="match status" value="1"/>
</dbReference>
<dbReference type="InterPro" id="IPR029035">
    <property type="entry name" value="DHS-like_NAD/FAD-binding_dom"/>
</dbReference>
<evidence type="ECO:0000259" key="12">
    <source>
        <dbReference type="Pfam" id="PF00205"/>
    </source>
</evidence>
<comment type="catalytic activity">
    <reaction evidence="11">
        <text>2 pyruvate + H(+) = (2S)-2-acetolactate + CO2</text>
        <dbReference type="Rhea" id="RHEA:25249"/>
        <dbReference type="ChEBI" id="CHEBI:15361"/>
        <dbReference type="ChEBI" id="CHEBI:15378"/>
        <dbReference type="ChEBI" id="CHEBI:16526"/>
        <dbReference type="ChEBI" id="CHEBI:58476"/>
        <dbReference type="EC" id="2.2.1.6"/>
    </reaction>
</comment>
<comment type="pathway">
    <text evidence="2 11">Amino-acid biosynthesis; L-valine biosynthesis; L-valine from pyruvate: step 1/4.</text>
</comment>
<feature type="domain" description="Thiamine pyrophosphate enzyme central" evidence="12">
    <location>
        <begin position="195"/>
        <end position="330"/>
    </location>
</feature>
<dbReference type="Gene3D" id="3.40.50.1220">
    <property type="entry name" value="TPP-binding domain"/>
    <property type="match status" value="1"/>
</dbReference>
<dbReference type="Pfam" id="PF00205">
    <property type="entry name" value="TPP_enzyme_M"/>
    <property type="match status" value="1"/>
</dbReference>
<dbReference type="SUPFAM" id="SSF52518">
    <property type="entry name" value="Thiamin diphosphate-binding fold (THDP-binding)"/>
    <property type="match status" value="2"/>
</dbReference>
<dbReference type="GO" id="GO:0003984">
    <property type="term" value="F:acetolactate synthase activity"/>
    <property type="evidence" value="ECO:0007669"/>
    <property type="project" value="UniProtKB-EC"/>
</dbReference>
<dbReference type="SUPFAM" id="SSF52467">
    <property type="entry name" value="DHS-like NAD/FAD-binding domain"/>
    <property type="match status" value="1"/>
</dbReference>
<protein>
    <recommendedName>
        <fullName evidence="4 11">Acetolactate synthase</fullName>
        <ecNumber evidence="4 11">2.2.1.6</ecNumber>
    </recommendedName>
</protein>
<evidence type="ECO:0000256" key="3">
    <source>
        <dbReference type="ARBA" id="ARBA00007812"/>
    </source>
</evidence>
<evidence type="ECO:0000256" key="1">
    <source>
        <dbReference type="ARBA" id="ARBA00004974"/>
    </source>
</evidence>
<dbReference type="Gene3D" id="3.40.50.970">
    <property type="match status" value="2"/>
</dbReference>
<dbReference type="RefSeq" id="WP_420069879.1">
    <property type="nucleotide sequence ID" value="NZ_JBCHKQ010000003.1"/>
</dbReference>
<dbReference type="PANTHER" id="PTHR18968">
    <property type="entry name" value="THIAMINE PYROPHOSPHATE ENZYMES"/>
    <property type="match status" value="1"/>
</dbReference>
<evidence type="ECO:0000259" key="13">
    <source>
        <dbReference type="Pfam" id="PF02775"/>
    </source>
</evidence>
<gene>
    <name evidence="15" type="primary">ilvB</name>
    <name evidence="15" type="ORF">WKV44_07735</name>
</gene>
<dbReference type="Pfam" id="PF02776">
    <property type="entry name" value="TPP_enzyme_N"/>
    <property type="match status" value="1"/>
</dbReference>
<keyword evidence="6 11" id="KW-0808">Transferase</keyword>
<comment type="caution">
    <text evidence="15">The sequence shown here is derived from an EMBL/GenBank/DDBJ whole genome shotgun (WGS) entry which is preliminary data.</text>
</comment>
<comment type="cofactor">
    <cofactor evidence="11">
        <name>thiamine diphosphate</name>
        <dbReference type="ChEBI" id="CHEBI:58937"/>
    </cofactor>
    <text evidence="11">Binds 1 thiamine pyrophosphate per subunit.</text>
</comment>
<dbReference type="InterPro" id="IPR039368">
    <property type="entry name" value="AHAS_TPP"/>
</dbReference>
<feature type="domain" description="Thiamine pyrophosphate enzyme N-terminal TPP-binding" evidence="14">
    <location>
        <begin position="7"/>
        <end position="120"/>
    </location>
</feature>
<dbReference type="InterPro" id="IPR029061">
    <property type="entry name" value="THDP-binding"/>
</dbReference>
<evidence type="ECO:0000313" key="16">
    <source>
        <dbReference type="Proteomes" id="UP001466331"/>
    </source>
</evidence>
<dbReference type="InterPro" id="IPR012001">
    <property type="entry name" value="Thiamin_PyroP_enz_TPP-bd_dom"/>
</dbReference>
<dbReference type="InterPro" id="IPR012846">
    <property type="entry name" value="Acetolactate_synth_lsu"/>
</dbReference>
<comment type="similarity">
    <text evidence="3 11">Belongs to the TPP enzyme family.</text>
</comment>
<evidence type="ECO:0000259" key="14">
    <source>
        <dbReference type="Pfam" id="PF02776"/>
    </source>
</evidence>
<comment type="pathway">
    <text evidence="1 11">Amino-acid biosynthesis; L-isoleucine biosynthesis; L-isoleucine from 2-oxobutanoate: step 1/4.</text>
</comment>
<dbReference type="PROSITE" id="PS00187">
    <property type="entry name" value="TPP_ENZYMES"/>
    <property type="match status" value="1"/>
</dbReference>
<dbReference type="EMBL" id="JBCHKQ010000003">
    <property type="protein sequence ID" value="MEM5948433.1"/>
    <property type="molecule type" value="Genomic_DNA"/>
</dbReference>
<dbReference type="InterPro" id="IPR012000">
    <property type="entry name" value="Thiamin_PyroP_enz_cen_dom"/>
</dbReference>
<evidence type="ECO:0000256" key="7">
    <source>
        <dbReference type="ARBA" id="ARBA00022723"/>
    </source>
</evidence>
<dbReference type="Pfam" id="PF02775">
    <property type="entry name" value="TPP_enzyme_C"/>
    <property type="match status" value="1"/>
</dbReference>
<dbReference type="CDD" id="cd07035">
    <property type="entry name" value="TPP_PYR_POX_like"/>
    <property type="match status" value="1"/>
</dbReference>
<dbReference type="Proteomes" id="UP001466331">
    <property type="component" value="Unassembled WGS sequence"/>
</dbReference>
<dbReference type="InterPro" id="IPR011766">
    <property type="entry name" value="TPP_enzyme_TPP-bd"/>
</dbReference>
<name>A0ABU9UCP2_9SPIR</name>
<keyword evidence="16" id="KW-1185">Reference proteome</keyword>
<dbReference type="InterPro" id="IPR000399">
    <property type="entry name" value="TPP-bd_CS"/>
</dbReference>
<keyword evidence="8 11" id="KW-0460">Magnesium</keyword>
<evidence type="ECO:0000256" key="11">
    <source>
        <dbReference type="RuleBase" id="RU003591"/>
    </source>
</evidence>